<evidence type="ECO:0000313" key="2">
    <source>
        <dbReference type="EMBL" id="NVO79022.1"/>
    </source>
</evidence>
<keyword evidence="3" id="KW-1185">Reference proteome</keyword>
<proteinExistence type="predicted"/>
<dbReference type="PANTHER" id="PTHR13696">
    <property type="entry name" value="P-LOOP CONTAINING NUCLEOSIDE TRIPHOSPHATE HYDROLASE"/>
    <property type="match status" value="1"/>
</dbReference>
<dbReference type="InterPro" id="IPR027417">
    <property type="entry name" value="P-loop_NTPase"/>
</dbReference>
<protein>
    <submittedName>
        <fullName evidence="2">ParA family protein</fullName>
    </submittedName>
</protein>
<dbReference type="SUPFAM" id="SSF52540">
    <property type="entry name" value="P-loop containing nucleoside triphosphate hydrolases"/>
    <property type="match status" value="1"/>
</dbReference>
<name>A0A850QEX3_9BURK</name>
<feature type="domain" description="AAA" evidence="1">
    <location>
        <begin position="3"/>
        <end position="45"/>
    </location>
</feature>
<dbReference type="InterPro" id="IPR025669">
    <property type="entry name" value="AAA_dom"/>
</dbReference>
<dbReference type="PIRSF" id="PIRSF009320">
    <property type="entry name" value="Nuc_binding_HP_1000"/>
    <property type="match status" value="1"/>
</dbReference>
<reference evidence="2 3" key="1">
    <citation type="submission" date="2020-06" db="EMBL/GenBank/DDBJ databases">
        <authorList>
            <person name="Qiu C."/>
            <person name="Liu Z."/>
        </authorList>
    </citation>
    <scope>NUCLEOTIDE SEQUENCE [LARGE SCALE GENOMIC DNA]</scope>
    <source>
        <strain evidence="2 3">EM 1</strain>
    </source>
</reference>
<gene>
    <name evidence="2" type="ORF">HV832_14420</name>
</gene>
<comment type="caution">
    <text evidence="2">The sequence shown here is derived from an EMBL/GenBank/DDBJ whole genome shotgun (WGS) entry which is preliminary data.</text>
</comment>
<sequence length="227" mass="24630">MTAKIIAVFNQKGGCAKTQDTMQVAGELGLRGNPTLVIDMDIQGTGSIWSSNAPSSKPFPATVISLASAGVNMRNELFKHIKNYKYILIDCPPAIDSQIPWQALLHSHLGIIPVMPDPANIWASNLAIDLARKAIAERELKRADDSQIPPLKVAILPSRVGRGTAYKICMEQITTDGDIKAMKSMLSDRIAYAESQLLYTCITAMAPKSAAANEVRSVVDEILKLLK</sequence>
<accession>A0A850QEX3</accession>
<dbReference type="Proteomes" id="UP000588051">
    <property type="component" value="Unassembled WGS sequence"/>
</dbReference>
<dbReference type="InterPro" id="IPR050678">
    <property type="entry name" value="DNA_Partitioning_ATPase"/>
</dbReference>
<dbReference type="Gene3D" id="3.40.50.300">
    <property type="entry name" value="P-loop containing nucleotide triphosphate hydrolases"/>
    <property type="match status" value="1"/>
</dbReference>
<dbReference type="CDD" id="cd02042">
    <property type="entry name" value="ParAB_family"/>
    <property type="match status" value="1"/>
</dbReference>
<dbReference type="PANTHER" id="PTHR13696:SF96">
    <property type="entry name" value="COBQ_COBB_MIND_PARA NUCLEOTIDE BINDING DOMAIN-CONTAINING PROTEIN"/>
    <property type="match status" value="1"/>
</dbReference>
<dbReference type="Pfam" id="PF13614">
    <property type="entry name" value="AAA_31"/>
    <property type="match status" value="1"/>
</dbReference>
<organism evidence="2 3">
    <name type="scientific">Undibacterium oligocarboniphilum</name>
    <dbReference type="NCBI Taxonomy" id="666702"/>
    <lineage>
        <taxon>Bacteria</taxon>
        <taxon>Pseudomonadati</taxon>
        <taxon>Pseudomonadota</taxon>
        <taxon>Betaproteobacteria</taxon>
        <taxon>Burkholderiales</taxon>
        <taxon>Oxalobacteraceae</taxon>
        <taxon>Undibacterium</taxon>
    </lineage>
</organism>
<dbReference type="EMBL" id="JABXYJ010000008">
    <property type="protein sequence ID" value="NVO79022.1"/>
    <property type="molecule type" value="Genomic_DNA"/>
</dbReference>
<evidence type="ECO:0000259" key="1">
    <source>
        <dbReference type="Pfam" id="PF13614"/>
    </source>
</evidence>
<evidence type="ECO:0000313" key="3">
    <source>
        <dbReference type="Proteomes" id="UP000588051"/>
    </source>
</evidence>
<dbReference type="RefSeq" id="WP_176804556.1">
    <property type="nucleotide sequence ID" value="NZ_JABXYJ010000008.1"/>
</dbReference>
<dbReference type="AlphaFoldDB" id="A0A850QEX3"/>